<evidence type="ECO:0000313" key="4">
    <source>
        <dbReference type="Proteomes" id="UP000006671"/>
    </source>
</evidence>
<dbReference type="InParanoid" id="D2VVN7"/>
<dbReference type="SMART" id="SM00543">
    <property type="entry name" value="MIF4G"/>
    <property type="match status" value="1"/>
</dbReference>
<reference evidence="3 4" key="1">
    <citation type="journal article" date="2010" name="Cell">
        <title>The genome of Naegleria gruberi illuminates early eukaryotic versatility.</title>
        <authorList>
            <person name="Fritz-Laylin L.K."/>
            <person name="Prochnik S.E."/>
            <person name="Ginger M.L."/>
            <person name="Dacks J.B."/>
            <person name="Carpenter M.L."/>
            <person name="Field M.C."/>
            <person name="Kuo A."/>
            <person name="Paredez A."/>
            <person name="Chapman J."/>
            <person name="Pham J."/>
            <person name="Shu S."/>
            <person name="Neupane R."/>
            <person name="Cipriano M."/>
            <person name="Mancuso J."/>
            <person name="Tu H."/>
            <person name="Salamov A."/>
            <person name="Lindquist E."/>
            <person name="Shapiro H."/>
            <person name="Lucas S."/>
            <person name="Grigoriev I.V."/>
            <person name="Cande W.Z."/>
            <person name="Fulton C."/>
            <person name="Rokhsar D.S."/>
            <person name="Dawson S.C."/>
        </authorList>
    </citation>
    <scope>NUCLEOTIDE SEQUENCE [LARGE SCALE GENOMIC DNA]</scope>
    <source>
        <strain evidence="3 4">NEG-M</strain>
    </source>
</reference>
<feature type="compositionally biased region" description="Low complexity" evidence="1">
    <location>
        <begin position="43"/>
        <end position="87"/>
    </location>
</feature>
<evidence type="ECO:0000313" key="3">
    <source>
        <dbReference type="EMBL" id="EFC39138.1"/>
    </source>
</evidence>
<accession>D2VVN7</accession>
<feature type="compositionally biased region" description="Polar residues" evidence="1">
    <location>
        <begin position="186"/>
        <end position="200"/>
    </location>
</feature>
<feature type="domain" description="MIF4G" evidence="2">
    <location>
        <begin position="237"/>
        <end position="451"/>
    </location>
</feature>
<dbReference type="AlphaFoldDB" id="D2VVN7"/>
<dbReference type="Proteomes" id="UP000006671">
    <property type="component" value="Unassembled WGS sequence"/>
</dbReference>
<dbReference type="Pfam" id="PF02854">
    <property type="entry name" value="MIF4G"/>
    <property type="match status" value="1"/>
</dbReference>
<evidence type="ECO:0000259" key="2">
    <source>
        <dbReference type="SMART" id="SM00543"/>
    </source>
</evidence>
<keyword evidence="4" id="KW-1185">Reference proteome</keyword>
<dbReference type="OMA" id="MFIQHEL"/>
<dbReference type="GO" id="GO:0003723">
    <property type="term" value="F:RNA binding"/>
    <property type="evidence" value="ECO:0007669"/>
    <property type="project" value="InterPro"/>
</dbReference>
<evidence type="ECO:0000256" key="1">
    <source>
        <dbReference type="SAM" id="MobiDB-lite"/>
    </source>
</evidence>
<feature type="compositionally biased region" description="Basic residues" evidence="1">
    <location>
        <begin position="94"/>
        <end position="105"/>
    </location>
</feature>
<dbReference type="InterPro" id="IPR016024">
    <property type="entry name" value="ARM-type_fold"/>
</dbReference>
<dbReference type="VEuPathDB" id="AmoebaDB:NAEGRDRAFT_73084"/>
<feature type="compositionally biased region" description="Low complexity" evidence="1">
    <location>
        <begin position="159"/>
        <end position="175"/>
    </location>
</feature>
<feature type="compositionally biased region" description="Basic and acidic residues" evidence="1">
    <location>
        <begin position="201"/>
        <end position="210"/>
    </location>
</feature>
<feature type="region of interest" description="Disordered" evidence="1">
    <location>
        <begin position="1"/>
        <end position="226"/>
    </location>
</feature>
<sequence>MSKKFEEEWVDVKDDDGDWDDDGVIDDDYDEDKFQREYEQYMKSLSKPSSSAQSSTTTATKTTTPSTSNTTPTQSATTTTAVSATDASSEKSHPSNKHHHKRNVAHLKDHHQSPPSTTSPIKPSATSSKPATTTITENTPTTGSSTTSVTNAPPVQHVTTTTTTATPTNSTANTNQRPVSGKSETKPVSQPAQQGQSETFQNDRKYERRNIKQHKPQNERKKHRTEQETIEFIKILLSKLLSSYDKVYASTRLTPEIYENTRHKLLKNFSFFKNSENMQSLWVDILIEKVLYRGIAGTIASLFYEQLEENVSRLPQDVIVSIKKKIATKCQQLFKEEFIVQNKEKELEEEFKSFQKKSNTLKLVAKLISYHVLDRKIAFLIISSLLQNPTELNLKLVCEFLLEVGCSIDSPNTKTLMDGIMTQIQNLSKSDSTPKLIKLDLLKVLDSRERNKFANIDEQFMFIQHELKVIQLENELAELTENPTQQTQH</sequence>
<dbReference type="InterPro" id="IPR003890">
    <property type="entry name" value="MIF4G-like_typ-3"/>
</dbReference>
<proteinExistence type="predicted"/>
<dbReference type="SUPFAM" id="SSF48371">
    <property type="entry name" value="ARM repeat"/>
    <property type="match status" value="1"/>
</dbReference>
<feature type="compositionally biased region" description="Low complexity" evidence="1">
    <location>
        <begin position="113"/>
        <end position="150"/>
    </location>
</feature>
<dbReference type="EMBL" id="GG738902">
    <property type="protein sequence ID" value="EFC39138.1"/>
    <property type="molecule type" value="Genomic_DNA"/>
</dbReference>
<organism evidence="4">
    <name type="scientific">Naegleria gruberi</name>
    <name type="common">Amoeba</name>
    <dbReference type="NCBI Taxonomy" id="5762"/>
    <lineage>
        <taxon>Eukaryota</taxon>
        <taxon>Discoba</taxon>
        <taxon>Heterolobosea</taxon>
        <taxon>Tetramitia</taxon>
        <taxon>Eutetramitia</taxon>
        <taxon>Vahlkampfiidae</taxon>
        <taxon>Naegleria</taxon>
    </lineage>
</organism>
<dbReference type="Gene3D" id="1.25.40.180">
    <property type="match status" value="1"/>
</dbReference>
<protein>
    <submittedName>
        <fullName evidence="3">Predicted protein</fullName>
    </submittedName>
</protein>
<feature type="compositionally biased region" description="Basic and acidic residues" evidence="1">
    <location>
        <begin position="1"/>
        <end position="12"/>
    </location>
</feature>
<name>D2VVN7_NAEGR</name>
<gene>
    <name evidence="3" type="ORF">NAEGRDRAFT_73084</name>
</gene>
<feature type="compositionally biased region" description="Acidic residues" evidence="1">
    <location>
        <begin position="13"/>
        <end position="31"/>
    </location>
</feature>
<dbReference type="KEGG" id="ngr:NAEGRDRAFT_73084"/>
<dbReference type="GeneID" id="8858109"/>
<feature type="compositionally biased region" description="Basic residues" evidence="1">
    <location>
        <begin position="211"/>
        <end position="224"/>
    </location>
</feature>
<dbReference type="RefSeq" id="XP_002671882.1">
    <property type="nucleotide sequence ID" value="XM_002671836.1"/>
</dbReference>